<evidence type="ECO:0000313" key="2">
    <source>
        <dbReference type="EMBL" id="SHF63633.1"/>
    </source>
</evidence>
<evidence type="ECO:0000313" key="3">
    <source>
        <dbReference type="Proteomes" id="UP000184108"/>
    </source>
</evidence>
<gene>
    <name evidence="2" type="ORF">SAMN02787073_2523</name>
</gene>
<name>A0A1M5D9D2_9FLAO</name>
<feature type="chain" id="PRO_5012251512" description="YD repeat-containing protein" evidence="1">
    <location>
        <begin position="21"/>
        <end position="252"/>
    </location>
</feature>
<dbReference type="RefSeq" id="WP_073173913.1">
    <property type="nucleotide sequence ID" value="NZ_FQVE01000003.1"/>
</dbReference>
<accession>A0A1M5D9D2</accession>
<proteinExistence type="predicted"/>
<organism evidence="2 3">
    <name type="scientific">Chryseobacterium vrystaatense</name>
    <dbReference type="NCBI Taxonomy" id="307480"/>
    <lineage>
        <taxon>Bacteria</taxon>
        <taxon>Pseudomonadati</taxon>
        <taxon>Bacteroidota</taxon>
        <taxon>Flavobacteriia</taxon>
        <taxon>Flavobacteriales</taxon>
        <taxon>Weeksellaceae</taxon>
        <taxon>Chryseobacterium group</taxon>
        <taxon>Chryseobacterium</taxon>
    </lineage>
</organism>
<evidence type="ECO:0000256" key="1">
    <source>
        <dbReference type="SAM" id="SignalP"/>
    </source>
</evidence>
<dbReference type="Proteomes" id="UP000184108">
    <property type="component" value="Unassembled WGS sequence"/>
</dbReference>
<dbReference type="AlphaFoldDB" id="A0A1M5D9D2"/>
<dbReference type="PROSITE" id="PS51257">
    <property type="entry name" value="PROKAR_LIPOPROTEIN"/>
    <property type="match status" value="1"/>
</dbReference>
<protein>
    <recommendedName>
        <fullName evidence="4">YD repeat-containing protein</fullName>
    </recommendedName>
</protein>
<feature type="signal peptide" evidence="1">
    <location>
        <begin position="1"/>
        <end position="20"/>
    </location>
</feature>
<sequence>MKLFLSALPLVLLLSCSSGSDEIMQVIDQPQQKKIIEVKRDNQLLYKFTYNSAGDISEITNYSSNGAVGSTTKVEYTNGLQTKRSMYSTNNTLLSYHVFTYQGKLITKRAIYTVNAGLETLNNSTEYTNDGTKSSSNLIGVKYYDGAGNLTQKSDIVYTDGNGSSVSDIYNSTGTKTGISTLTKDNAHAWDRVLDPFVYQHETNAKSELTKNLDGTTTGYSVEYTYDSANYPLTAKYVFTNGVVYNYVFTWQ</sequence>
<evidence type="ECO:0008006" key="4">
    <source>
        <dbReference type="Google" id="ProtNLM"/>
    </source>
</evidence>
<reference evidence="3" key="1">
    <citation type="submission" date="2016-11" db="EMBL/GenBank/DDBJ databases">
        <authorList>
            <person name="Varghese N."/>
            <person name="Submissions S."/>
        </authorList>
    </citation>
    <scope>NUCLEOTIDE SEQUENCE [LARGE SCALE GENOMIC DNA]</scope>
    <source>
        <strain evidence="3">YR203</strain>
    </source>
</reference>
<dbReference type="EMBL" id="FQVE01000003">
    <property type="protein sequence ID" value="SHF63633.1"/>
    <property type="molecule type" value="Genomic_DNA"/>
</dbReference>
<keyword evidence="1" id="KW-0732">Signal</keyword>